<name>A0AA35VKD5_LACSI</name>
<sequence>MFLHRLLILFMVNLVRWRVKWTISYSRLFMGSGGILTSCYLQLPKALFMSVHELGAEGEGGEEREGDATISMYEGWDRTARQYIEGF</sequence>
<evidence type="ECO:0000313" key="1">
    <source>
        <dbReference type="EMBL" id="CAI9262587.1"/>
    </source>
</evidence>
<protein>
    <submittedName>
        <fullName evidence="1">Uncharacterized protein</fullName>
    </submittedName>
</protein>
<dbReference type="Proteomes" id="UP001177003">
    <property type="component" value="Chromosome 0"/>
</dbReference>
<keyword evidence="2" id="KW-1185">Reference proteome</keyword>
<accession>A0AA35VKD5</accession>
<evidence type="ECO:0000313" key="2">
    <source>
        <dbReference type="Proteomes" id="UP001177003"/>
    </source>
</evidence>
<reference evidence="1" key="1">
    <citation type="submission" date="2023-04" db="EMBL/GenBank/DDBJ databases">
        <authorList>
            <person name="Vijverberg K."/>
            <person name="Xiong W."/>
            <person name="Schranz E."/>
        </authorList>
    </citation>
    <scope>NUCLEOTIDE SEQUENCE</scope>
</reference>
<dbReference type="EMBL" id="OX465086">
    <property type="protein sequence ID" value="CAI9262587.1"/>
    <property type="molecule type" value="Genomic_DNA"/>
</dbReference>
<gene>
    <name evidence="1" type="ORF">LSALG_LOCUS3319</name>
</gene>
<dbReference type="AlphaFoldDB" id="A0AA35VKD5"/>
<proteinExistence type="predicted"/>
<organism evidence="1 2">
    <name type="scientific">Lactuca saligna</name>
    <name type="common">Willowleaf lettuce</name>
    <dbReference type="NCBI Taxonomy" id="75948"/>
    <lineage>
        <taxon>Eukaryota</taxon>
        <taxon>Viridiplantae</taxon>
        <taxon>Streptophyta</taxon>
        <taxon>Embryophyta</taxon>
        <taxon>Tracheophyta</taxon>
        <taxon>Spermatophyta</taxon>
        <taxon>Magnoliopsida</taxon>
        <taxon>eudicotyledons</taxon>
        <taxon>Gunneridae</taxon>
        <taxon>Pentapetalae</taxon>
        <taxon>asterids</taxon>
        <taxon>campanulids</taxon>
        <taxon>Asterales</taxon>
        <taxon>Asteraceae</taxon>
        <taxon>Cichorioideae</taxon>
        <taxon>Cichorieae</taxon>
        <taxon>Lactucinae</taxon>
        <taxon>Lactuca</taxon>
    </lineage>
</organism>